<accession>A0A3A3G3I3</accession>
<dbReference type="RefSeq" id="WP_119785695.1">
    <property type="nucleotide sequence ID" value="NZ_QYUQ01000002.1"/>
</dbReference>
<feature type="transmembrane region" description="Helical" evidence="1">
    <location>
        <begin position="20"/>
        <end position="42"/>
    </location>
</feature>
<evidence type="ECO:0000313" key="2">
    <source>
        <dbReference type="EMBL" id="RJG02225.1"/>
    </source>
</evidence>
<dbReference type="EMBL" id="QYUQ01000002">
    <property type="protein sequence ID" value="RJG02225.1"/>
    <property type="molecule type" value="Genomic_DNA"/>
</dbReference>
<reference evidence="3" key="1">
    <citation type="submission" date="2018-09" db="EMBL/GenBank/DDBJ databases">
        <authorList>
            <person name="Zhu H."/>
        </authorList>
    </citation>
    <scope>NUCLEOTIDE SEQUENCE [LARGE SCALE GENOMIC DNA]</scope>
    <source>
        <strain evidence="3">K1S02-23</strain>
    </source>
</reference>
<evidence type="ECO:0000313" key="3">
    <source>
        <dbReference type="Proteomes" id="UP000266327"/>
    </source>
</evidence>
<evidence type="ECO:0000256" key="1">
    <source>
        <dbReference type="SAM" id="Phobius"/>
    </source>
</evidence>
<dbReference type="Proteomes" id="UP000266327">
    <property type="component" value="Unassembled WGS sequence"/>
</dbReference>
<dbReference type="AlphaFoldDB" id="A0A3A3G3I3"/>
<comment type="caution">
    <text evidence="2">The sequence shown here is derived from an EMBL/GenBank/DDBJ whole genome shotgun (WGS) entry which is preliminary data.</text>
</comment>
<keyword evidence="1" id="KW-0812">Transmembrane</keyword>
<dbReference type="OrthoDB" id="274512at2"/>
<keyword evidence="1" id="KW-1133">Transmembrane helix</keyword>
<name>A0A3A3G3I3_9BURK</name>
<feature type="transmembrane region" description="Helical" evidence="1">
    <location>
        <begin position="74"/>
        <end position="91"/>
    </location>
</feature>
<keyword evidence="3" id="KW-1185">Reference proteome</keyword>
<organism evidence="2 3">
    <name type="scientific">Noviherbaspirillum sedimenti</name>
    <dbReference type="NCBI Taxonomy" id="2320865"/>
    <lineage>
        <taxon>Bacteria</taxon>
        <taxon>Pseudomonadati</taxon>
        <taxon>Pseudomonadota</taxon>
        <taxon>Betaproteobacteria</taxon>
        <taxon>Burkholderiales</taxon>
        <taxon>Oxalobacteraceae</taxon>
        <taxon>Noviherbaspirillum</taxon>
    </lineage>
</organism>
<feature type="transmembrane region" description="Helical" evidence="1">
    <location>
        <begin position="111"/>
        <end position="131"/>
    </location>
</feature>
<keyword evidence="1" id="KW-0472">Membrane</keyword>
<proteinExistence type="predicted"/>
<sequence>MRITAHSPPARSWQVLPSRIGILLGILWALPLTLLGALLLMLPTLLLRGRIDIVMRPTPALLVRGPLADRMLEGHPFGAMCAMAIGHIVIAQRQGLTARILTHELAHVRQAAHWGFAFPVIYLAASIWAFLHGEDAYWNNCFEVAARRAEQEA</sequence>
<gene>
    <name evidence="2" type="ORF">D3878_12080</name>
</gene>
<protein>
    <submittedName>
        <fullName evidence="2">Uncharacterized protein</fullName>
    </submittedName>
</protein>